<dbReference type="Proteomes" id="UP000177199">
    <property type="component" value="Unassembled WGS sequence"/>
</dbReference>
<gene>
    <name evidence="13" type="ORF">A3F29_02275</name>
</gene>
<evidence type="ECO:0000256" key="7">
    <source>
        <dbReference type="ARBA" id="ARBA00022842"/>
    </source>
</evidence>
<evidence type="ECO:0000256" key="5">
    <source>
        <dbReference type="ARBA" id="ARBA00022723"/>
    </source>
</evidence>
<accession>A0A1F7HIM7</accession>
<evidence type="ECO:0000256" key="2">
    <source>
        <dbReference type="ARBA" id="ARBA00022679"/>
    </source>
</evidence>
<evidence type="ECO:0000259" key="11">
    <source>
        <dbReference type="Pfam" id="PF12627"/>
    </source>
</evidence>
<evidence type="ECO:0000256" key="4">
    <source>
        <dbReference type="ARBA" id="ARBA00022695"/>
    </source>
</evidence>
<evidence type="ECO:0000256" key="8">
    <source>
        <dbReference type="ARBA" id="ARBA00022884"/>
    </source>
</evidence>
<dbReference type="Pfam" id="PF12627">
    <property type="entry name" value="PolyA_pol_RNAbd"/>
    <property type="match status" value="1"/>
</dbReference>
<keyword evidence="6" id="KW-0547">Nucleotide-binding</keyword>
<comment type="caution">
    <text evidence="13">The sequence shown here is derived from an EMBL/GenBank/DDBJ whole genome shotgun (WGS) entry which is preliminary data.</text>
</comment>
<dbReference type="GO" id="GO:0016779">
    <property type="term" value="F:nucleotidyltransferase activity"/>
    <property type="evidence" value="ECO:0007669"/>
    <property type="project" value="UniProtKB-KW"/>
</dbReference>
<dbReference type="SUPFAM" id="SSF81301">
    <property type="entry name" value="Nucleotidyltransferase"/>
    <property type="match status" value="1"/>
</dbReference>
<dbReference type="InterPro" id="IPR032828">
    <property type="entry name" value="PolyA_RNA-bd"/>
</dbReference>
<reference evidence="13 14" key="1">
    <citation type="journal article" date="2016" name="Nat. Commun.">
        <title>Thousands of microbial genomes shed light on interconnected biogeochemical processes in an aquifer system.</title>
        <authorList>
            <person name="Anantharaman K."/>
            <person name="Brown C.T."/>
            <person name="Hug L.A."/>
            <person name="Sharon I."/>
            <person name="Castelle C.J."/>
            <person name="Probst A.J."/>
            <person name="Thomas B.C."/>
            <person name="Singh A."/>
            <person name="Wilkins M.J."/>
            <person name="Karaoz U."/>
            <person name="Brodie E.L."/>
            <person name="Williams K.H."/>
            <person name="Hubbard S.S."/>
            <person name="Banfield J.F."/>
        </authorList>
    </citation>
    <scope>NUCLEOTIDE SEQUENCE [LARGE SCALE GENOMIC DNA]</scope>
</reference>
<keyword evidence="4" id="KW-0548">Nucleotidyltransferase</keyword>
<keyword evidence="8 9" id="KW-0694">RNA-binding</keyword>
<dbReference type="InterPro" id="IPR002646">
    <property type="entry name" value="PolA_pol_head_dom"/>
</dbReference>
<dbReference type="GO" id="GO:0046872">
    <property type="term" value="F:metal ion binding"/>
    <property type="evidence" value="ECO:0007669"/>
    <property type="project" value="UniProtKB-KW"/>
</dbReference>
<dbReference type="InterPro" id="IPR032810">
    <property type="entry name" value="CCA-adding_enz_C"/>
</dbReference>
<name>A0A1F7HIM7_9BACT</name>
<dbReference type="AlphaFoldDB" id="A0A1F7HIM7"/>
<comment type="similarity">
    <text evidence="9">Belongs to the tRNA nucleotidyltransferase/poly(A) polymerase family.</text>
</comment>
<evidence type="ECO:0000256" key="9">
    <source>
        <dbReference type="RuleBase" id="RU003953"/>
    </source>
</evidence>
<keyword evidence="7" id="KW-0460">Magnesium</keyword>
<keyword evidence="2 9" id="KW-0808">Transferase</keyword>
<proteinExistence type="inferred from homology"/>
<dbReference type="GO" id="GO:0008033">
    <property type="term" value="P:tRNA processing"/>
    <property type="evidence" value="ECO:0007669"/>
    <property type="project" value="UniProtKB-KW"/>
</dbReference>
<evidence type="ECO:0000313" key="13">
    <source>
        <dbReference type="EMBL" id="OGK30923.1"/>
    </source>
</evidence>
<dbReference type="CDD" id="cd00077">
    <property type="entry name" value="HDc"/>
    <property type="match status" value="1"/>
</dbReference>
<keyword evidence="3" id="KW-0819">tRNA processing</keyword>
<dbReference type="NCBIfam" id="TIGR00277">
    <property type="entry name" value="HDIG"/>
    <property type="match status" value="1"/>
</dbReference>
<dbReference type="PANTHER" id="PTHR46173">
    <property type="entry name" value="CCA TRNA NUCLEOTIDYLTRANSFERASE 1, MITOCHONDRIAL"/>
    <property type="match status" value="1"/>
</dbReference>
<dbReference type="PANTHER" id="PTHR46173:SF1">
    <property type="entry name" value="CCA TRNA NUCLEOTIDYLTRANSFERASE 1, MITOCHONDRIAL"/>
    <property type="match status" value="1"/>
</dbReference>
<feature type="domain" description="tRNA nucleotidyltransferase/poly(A) polymerase RNA and SrmB- binding" evidence="11">
    <location>
        <begin position="173"/>
        <end position="232"/>
    </location>
</feature>
<dbReference type="EMBL" id="MFZV01000039">
    <property type="protein sequence ID" value="OGK30923.1"/>
    <property type="molecule type" value="Genomic_DNA"/>
</dbReference>
<dbReference type="InterPro" id="IPR043519">
    <property type="entry name" value="NT_sf"/>
</dbReference>
<evidence type="ECO:0000256" key="3">
    <source>
        <dbReference type="ARBA" id="ARBA00022694"/>
    </source>
</evidence>
<organism evidence="13 14">
    <name type="scientific">Candidatus Roizmanbacteria bacterium RIFCSPHIGHO2_12_FULL_33_9</name>
    <dbReference type="NCBI Taxonomy" id="1802045"/>
    <lineage>
        <taxon>Bacteria</taxon>
        <taxon>Candidatus Roizmaniibacteriota</taxon>
    </lineage>
</organism>
<protein>
    <recommendedName>
        <fullName evidence="15">HD domain-containing protein</fullName>
    </recommendedName>
</protein>
<evidence type="ECO:0000259" key="10">
    <source>
        <dbReference type="Pfam" id="PF01743"/>
    </source>
</evidence>
<sequence>MLKLPGYVQDFMEVFTNKGYQIFLVGGAVRDLIVKGNIDWNFADFATNARPQEIVKLFPKTFYENQFGTVGVEQEVDGNKIIFEVTTFRKESDYKDKRHPSFIEWANTIEEDLGRRDFTVNAMSYDGEKLMDPYNGQDDLKNKLIRAVGEPKKRFSEDALRLMRSIRFSSQLGFTIEDKTLTSLKEDAKLIEKVSGERIRDELLKIVSSENPELGILLLKESGIMKIILPELFVCFGISQISPKRHHIYDVGTHLVMSLKNCPSKDPITRLATLFHDIGKARVYKKDPKTQIITFYNHEVVGAKIVEKIATRLKLSNLDKRKLVTLVRQHQFTVSEEQSDKAIRRFIRNVGKELIDDMLDLRTGDRLGGGATKTSWRLELFKKRLEEVQKQPFNISDLKINGNDVMKSLNLKPGKKIGEILNDLFGEVVDGKTKNERKALLEKLKSL</sequence>
<evidence type="ECO:0000256" key="6">
    <source>
        <dbReference type="ARBA" id="ARBA00022741"/>
    </source>
</evidence>
<dbReference type="InterPro" id="IPR050264">
    <property type="entry name" value="Bact_CCA-adding_enz_type3_sf"/>
</dbReference>
<dbReference type="SUPFAM" id="SSF81891">
    <property type="entry name" value="Poly A polymerase C-terminal region-like"/>
    <property type="match status" value="1"/>
</dbReference>
<dbReference type="InterPro" id="IPR006675">
    <property type="entry name" value="HDIG_dom"/>
</dbReference>
<dbReference type="Gene3D" id="1.10.3090.10">
    <property type="entry name" value="cca-adding enzyme, domain 2"/>
    <property type="match status" value="1"/>
</dbReference>
<feature type="domain" description="Poly A polymerase head" evidence="10">
    <location>
        <begin position="22"/>
        <end position="146"/>
    </location>
</feature>
<dbReference type="Pfam" id="PF13735">
    <property type="entry name" value="tRNA_NucTran2_2"/>
    <property type="match status" value="1"/>
</dbReference>
<dbReference type="Pfam" id="PF01743">
    <property type="entry name" value="PolyA_pol"/>
    <property type="match status" value="1"/>
</dbReference>
<evidence type="ECO:0008006" key="15">
    <source>
        <dbReference type="Google" id="ProtNLM"/>
    </source>
</evidence>
<evidence type="ECO:0000313" key="14">
    <source>
        <dbReference type="Proteomes" id="UP000177199"/>
    </source>
</evidence>
<feature type="domain" description="CCA-adding enzyme C-terminal" evidence="12">
    <location>
        <begin position="307"/>
        <end position="443"/>
    </location>
</feature>
<dbReference type="Gene3D" id="3.30.460.10">
    <property type="entry name" value="Beta Polymerase, domain 2"/>
    <property type="match status" value="1"/>
</dbReference>
<dbReference type="Gene3D" id="1.10.246.80">
    <property type="match status" value="1"/>
</dbReference>
<evidence type="ECO:0000259" key="12">
    <source>
        <dbReference type="Pfam" id="PF13735"/>
    </source>
</evidence>
<dbReference type="CDD" id="cd05398">
    <property type="entry name" value="NT_ClassII-CCAase"/>
    <property type="match status" value="1"/>
</dbReference>
<dbReference type="GO" id="GO:0000049">
    <property type="term" value="F:tRNA binding"/>
    <property type="evidence" value="ECO:0007669"/>
    <property type="project" value="TreeGrafter"/>
</dbReference>
<comment type="cofactor">
    <cofactor evidence="1">
        <name>Mg(2+)</name>
        <dbReference type="ChEBI" id="CHEBI:18420"/>
    </cofactor>
</comment>
<dbReference type="GO" id="GO:0000166">
    <property type="term" value="F:nucleotide binding"/>
    <property type="evidence" value="ECO:0007669"/>
    <property type="project" value="UniProtKB-KW"/>
</dbReference>
<dbReference type="InterPro" id="IPR003607">
    <property type="entry name" value="HD/PDEase_dom"/>
</dbReference>
<evidence type="ECO:0000256" key="1">
    <source>
        <dbReference type="ARBA" id="ARBA00001946"/>
    </source>
</evidence>
<keyword evidence="5" id="KW-0479">Metal-binding</keyword>